<protein>
    <submittedName>
        <fullName evidence="1">Pheromone A receptor-domain-containing protein</fullName>
    </submittedName>
</protein>
<organism evidence="1 2">
    <name type="scientific">Vararia minispora EC-137</name>
    <dbReference type="NCBI Taxonomy" id="1314806"/>
    <lineage>
        <taxon>Eukaryota</taxon>
        <taxon>Fungi</taxon>
        <taxon>Dikarya</taxon>
        <taxon>Basidiomycota</taxon>
        <taxon>Agaricomycotina</taxon>
        <taxon>Agaricomycetes</taxon>
        <taxon>Russulales</taxon>
        <taxon>Lachnocladiaceae</taxon>
        <taxon>Vararia</taxon>
    </lineage>
</organism>
<evidence type="ECO:0000313" key="1">
    <source>
        <dbReference type="EMBL" id="KAI0036394.1"/>
    </source>
</evidence>
<sequence length="378" mass="42340">MAADPIFPLYTVFSLLGSVLVLLVLTTNFVHQSWNIGVSFLCFWLFCELLTAGINTIIWRDNADLKFYVYCDIISHLHMVTFIVKPACTLLITRRLYKIASLRSVLPPTRREKIVDSAVEWSIGLGLPLLVAGVFYYIVQNARFAILEGSGCGNTIEVSGVSVIAINSWLIILPCTSVFFYCPKIILVLYRLSRETNNFLQSGISVSRPSYLRLFALASVDIVLTFPSGVANIIVDIKSRSPEGAFQFYSGWASTHSDWAPISYTYKELQNMGGWSLLNYDLNRWCSVILSLVIFALFGLTAEARATYRRGFYAICKPFGLRPPPNPQNLGVSELTHDPLHFSKGTEDETCPSIVVCVVKDDESFPDLERRLVAEEIS</sequence>
<keyword evidence="2" id="KW-1185">Reference proteome</keyword>
<keyword evidence="1" id="KW-0675">Receptor</keyword>
<proteinExistence type="predicted"/>
<name>A0ACB8QX39_9AGAM</name>
<evidence type="ECO:0000313" key="2">
    <source>
        <dbReference type="Proteomes" id="UP000814128"/>
    </source>
</evidence>
<dbReference type="Proteomes" id="UP000814128">
    <property type="component" value="Unassembled WGS sequence"/>
</dbReference>
<dbReference type="EMBL" id="MU273472">
    <property type="protein sequence ID" value="KAI0036394.1"/>
    <property type="molecule type" value="Genomic_DNA"/>
</dbReference>
<gene>
    <name evidence="1" type="ORF">K488DRAFT_82187</name>
</gene>
<accession>A0ACB8QX39</accession>
<reference evidence="1" key="2">
    <citation type="journal article" date="2022" name="New Phytol.">
        <title>Evolutionary transition to the ectomycorrhizal habit in the genomes of a hyperdiverse lineage of mushroom-forming fungi.</title>
        <authorList>
            <person name="Looney B."/>
            <person name="Miyauchi S."/>
            <person name="Morin E."/>
            <person name="Drula E."/>
            <person name="Courty P.E."/>
            <person name="Kohler A."/>
            <person name="Kuo A."/>
            <person name="LaButti K."/>
            <person name="Pangilinan J."/>
            <person name="Lipzen A."/>
            <person name="Riley R."/>
            <person name="Andreopoulos W."/>
            <person name="He G."/>
            <person name="Johnson J."/>
            <person name="Nolan M."/>
            <person name="Tritt A."/>
            <person name="Barry K.W."/>
            <person name="Grigoriev I.V."/>
            <person name="Nagy L.G."/>
            <person name="Hibbett D."/>
            <person name="Henrissat B."/>
            <person name="Matheny P.B."/>
            <person name="Labbe J."/>
            <person name="Martin F.M."/>
        </authorList>
    </citation>
    <scope>NUCLEOTIDE SEQUENCE</scope>
    <source>
        <strain evidence="1">EC-137</strain>
    </source>
</reference>
<comment type="caution">
    <text evidence="1">The sequence shown here is derived from an EMBL/GenBank/DDBJ whole genome shotgun (WGS) entry which is preliminary data.</text>
</comment>
<reference evidence="1" key="1">
    <citation type="submission" date="2021-02" db="EMBL/GenBank/DDBJ databases">
        <authorList>
            <consortium name="DOE Joint Genome Institute"/>
            <person name="Ahrendt S."/>
            <person name="Looney B.P."/>
            <person name="Miyauchi S."/>
            <person name="Morin E."/>
            <person name="Drula E."/>
            <person name="Courty P.E."/>
            <person name="Chicoki N."/>
            <person name="Fauchery L."/>
            <person name="Kohler A."/>
            <person name="Kuo A."/>
            <person name="Labutti K."/>
            <person name="Pangilinan J."/>
            <person name="Lipzen A."/>
            <person name="Riley R."/>
            <person name="Andreopoulos W."/>
            <person name="He G."/>
            <person name="Johnson J."/>
            <person name="Barry K.W."/>
            <person name="Grigoriev I.V."/>
            <person name="Nagy L."/>
            <person name="Hibbett D."/>
            <person name="Henrissat B."/>
            <person name="Matheny P.B."/>
            <person name="Labbe J."/>
            <person name="Martin F."/>
        </authorList>
    </citation>
    <scope>NUCLEOTIDE SEQUENCE</scope>
    <source>
        <strain evidence="1">EC-137</strain>
    </source>
</reference>